<dbReference type="CDD" id="cd01284">
    <property type="entry name" value="Riboflavin_deaminase-reductase"/>
    <property type="match status" value="1"/>
</dbReference>
<dbReference type="InterPro" id="IPR050765">
    <property type="entry name" value="Riboflavin_Biosynth_HTPR"/>
</dbReference>
<dbReference type="PROSITE" id="PS51747">
    <property type="entry name" value="CYT_DCMP_DEAMINASES_2"/>
    <property type="match status" value="1"/>
</dbReference>
<feature type="binding site" evidence="14">
    <location>
        <position position="190"/>
    </location>
    <ligand>
        <name>substrate</name>
    </ligand>
</feature>
<feature type="binding site" evidence="15">
    <location>
        <position position="81"/>
    </location>
    <ligand>
        <name>Zn(2+)</name>
        <dbReference type="ChEBI" id="CHEBI:29105"/>
        <note>catalytic</note>
    </ligand>
</feature>
<comment type="cofactor">
    <cofactor evidence="12 15">
        <name>Zn(2+)</name>
        <dbReference type="ChEBI" id="CHEBI:29105"/>
    </cofactor>
    <text evidence="12 15">Binds 1 zinc ion.</text>
</comment>
<evidence type="ECO:0000313" key="17">
    <source>
        <dbReference type="EMBL" id="KGE85801.1"/>
    </source>
</evidence>
<evidence type="ECO:0000256" key="9">
    <source>
        <dbReference type="ARBA" id="ARBA00022857"/>
    </source>
</evidence>
<dbReference type="GO" id="GO:0009231">
    <property type="term" value="P:riboflavin biosynthetic process"/>
    <property type="evidence" value="ECO:0007669"/>
    <property type="project" value="UniProtKB-UniPathway"/>
</dbReference>
<comment type="similarity">
    <text evidence="5 12">In the C-terminal section; belongs to the HTP reductase family.</text>
</comment>
<evidence type="ECO:0000256" key="1">
    <source>
        <dbReference type="ARBA" id="ARBA00002151"/>
    </source>
</evidence>
<keyword evidence="6 12" id="KW-0686">Riboflavin biosynthesis</keyword>
<evidence type="ECO:0000256" key="8">
    <source>
        <dbReference type="ARBA" id="ARBA00022833"/>
    </source>
</evidence>
<comment type="catalytic activity">
    <reaction evidence="12">
        <text>5-amino-6-(5-phospho-D-ribitylamino)uracil + NADP(+) = 5-amino-6-(5-phospho-D-ribosylamino)uracil + NADPH + H(+)</text>
        <dbReference type="Rhea" id="RHEA:17845"/>
        <dbReference type="ChEBI" id="CHEBI:15378"/>
        <dbReference type="ChEBI" id="CHEBI:57783"/>
        <dbReference type="ChEBI" id="CHEBI:58349"/>
        <dbReference type="ChEBI" id="CHEBI:58421"/>
        <dbReference type="ChEBI" id="CHEBI:58453"/>
        <dbReference type="EC" id="1.1.1.193"/>
    </reaction>
</comment>
<feature type="active site" description="Proton donor" evidence="13">
    <location>
        <position position="54"/>
    </location>
</feature>
<dbReference type="PANTHER" id="PTHR38011">
    <property type="entry name" value="DIHYDROFOLATE REDUCTASE FAMILY PROTEIN (AFU_ORTHOLOGUE AFUA_8G06820)"/>
    <property type="match status" value="1"/>
</dbReference>
<dbReference type="GO" id="GO:0008703">
    <property type="term" value="F:5-amino-6-(5-phosphoribosylamino)uracil reductase activity"/>
    <property type="evidence" value="ECO:0007669"/>
    <property type="project" value="UniProtKB-EC"/>
</dbReference>
<dbReference type="SUPFAM" id="SSF53927">
    <property type="entry name" value="Cytidine deaminase-like"/>
    <property type="match status" value="1"/>
</dbReference>
<dbReference type="PROSITE" id="PS00903">
    <property type="entry name" value="CYT_DCMP_DEAMINASES_1"/>
    <property type="match status" value="1"/>
</dbReference>
<dbReference type="Gene3D" id="3.40.140.10">
    <property type="entry name" value="Cytidine Deaminase, domain 2"/>
    <property type="match status" value="1"/>
</dbReference>
<dbReference type="InterPro" id="IPR004794">
    <property type="entry name" value="Eubact_RibD"/>
</dbReference>
<dbReference type="InterPro" id="IPR016192">
    <property type="entry name" value="APOBEC/CMP_deaminase_Zn-bd"/>
</dbReference>
<dbReference type="EMBL" id="JPOS01000083">
    <property type="protein sequence ID" value="KGE85801.1"/>
    <property type="molecule type" value="Genomic_DNA"/>
</dbReference>
<feature type="binding site" evidence="14">
    <location>
        <position position="160"/>
    </location>
    <ligand>
        <name>NADP(+)</name>
        <dbReference type="ChEBI" id="CHEBI:58349"/>
    </ligand>
</feature>
<dbReference type="EC" id="3.5.4.26" evidence="12"/>
<dbReference type="UniPathway" id="UPA00275">
    <property type="reaction ID" value="UER00401"/>
</dbReference>
<evidence type="ECO:0000256" key="13">
    <source>
        <dbReference type="PIRSR" id="PIRSR006769-1"/>
    </source>
</evidence>
<comment type="function">
    <text evidence="1 12">Converts 2,5-diamino-6-(ribosylamino)-4(3h)-pyrimidinone 5'-phosphate into 5-amino-6-(ribosylamino)-2,4(1h,3h)-pyrimidinedione 5'-phosphate.</text>
</comment>
<feature type="binding site" evidence="14">
    <location>
        <position position="210"/>
    </location>
    <ligand>
        <name>substrate</name>
    </ligand>
</feature>
<dbReference type="GO" id="GO:0008270">
    <property type="term" value="F:zinc ion binding"/>
    <property type="evidence" value="ECO:0007669"/>
    <property type="project" value="InterPro"/>
</dbReference>
<dbReference type="OrthoDB" id="9800865at2"/>
<evidence type="ECO:0000256" key="5">
    <source>
        <dbReference type="ARBA" id="ARBA00007417"/>
    </source>
</evidence>
<feature type="binding site" evidence="14">
    <location>
        <position position="176"/>
    </location>
    <ligand>
        <name>NADP(+)</name>
        <dbReference type="ChEBI" id="CHEBI:58349"/>
    </ligand>
</feature>
<dbReference type="PANTHER" id="PTHR38011:SF7">
    <property type="entry name" value="2,5-DIAMINO-6-RIBOSYLAMINO-4(3H)-PYRIMIDINONE 5'-PHOSPHATE REDUCTASE"/>
    <property type="match status" value="1"/>
</dbReference>
<dbReference type="InterPro" id="IPR002125">
    <property type="entry name" value="CMP_dCMP_dom"/>
</dbReference>
<keyword evidence="7 12" id="KW-0479">Metal-binding</keyword>
<sequence length="352" mass="38768">MDHRDEHFMQRCFDLAWLGAGSTSPNPMVGAVIVHEGRIIGEGYHRAYGEAHAEVNAVKSVAPADRSLLRESTLYVSLEPCNIHRNTPPCTLLILQEGIPRVVVSSVDQTPGVNGSGLDRLRKAGVEVKTGVLQEQGERLSQARNTFVTAHRPYIQLKYAQSANGIFAPEDNQQLWLTHPYTKRLVHKWRSEASAILVGANTALADNPQLSNRLYYGRSPVRVLIDRKGNLPSNLRIFTDGAPTLLFRAQGLPEIANLPETVQCIEIPGTAASIPFLLRQLHDLKLSTLMVEGGIQTLQAFIDQGLWDEALVLTAVSYLSSGRRAPNLPVGPVSTYQLGSDKVSLFYRPPIR</sequence>
<feature type="binding site" evidence="14">
    <location>
        <position position="206"/>
    </location>
    <ligand>
        <name>substrate</name>
    </ligand>
</feature>
<feature type="binding site" evidence="14">
    <location>
        <position position="213"/>
    </location>
    <ligand>
        <name>substrate</name>
    </ligand>
</feature>
<evidence type="ECO:0000256" key="15">
    <source>
        <dbReference type="PIRSR" id="PIRSR006769-3"/>
    </source>
</evidence>
<dbReference type="GO" id="GO:0008835">
    <property type="term" value="F:diaminohydroxyphosphoribosylaminopyrimidine deaminase activity"/>
    <property type="evidence" value="ECO:0007669"/>
    <property type="project" value="UniProtKB-EC"/>
</dbReference>
<feature type="binding site" evidence="14">
    <location>
        <position position="202"/>
    </location>
    <ligand>
        <name>NADP(+)</name>
        <dbReference type="ChEBI" id="CHEBI:58349"/>
    </ligand>
</feature>
<feature type="binding site" evidence="15">
    <location>
        <position position="90"/>
    </location>
    <ligand>
        <name>Zn(2+)</name>
        <dbReference type="ChEBI" id="CHEBI:29105"/>
        <note>catalytic</note>
    </ligand>
</feature>
<evidence type="ECO:0000256" key="7">
    <source>
        <dbReference type="ARBA" id="ARBA00022723"/>
    </source>
</evidence>
<evidence type="ECO:0000256" key="3">
    <source>
        <dbReference type="ARBA" id="ARBA00004910"/>
    </source>
</evidence>
<comment type="catalytic activity">
    <reaction evidence="12">
        <text>2,5-diamino-6-hydroxy-4-(5-phosphoribosylamino)-pyrimidine + H2O + H(+) = 5-amino-6-(5-phospho-D-ribosylamino)uracil + NH4(+)</text>
        <dbReference type="Rhea" id="RHEA:21868"/>
        <dbReference type="ChEBI" id="CHEBI:15377"/>
        <dbReference type="ChEBI" id="CHEBI:15378"/>
        <dbReference type="ChEBI" id="CHEBI:28938"/>
        <dbReference type="ChEBI" id="CHEBI:58453"/>
        <dbReference type="ChEBI" id="CHEBI:58614"/>
        <dbReference type="EC" id="3.5.4.26"/>
    </reaction>
</comment>
<dbReference type="AlphaFoldDB" id="A0A098S148"/>
<keyword evidence="9 12" id="KW-0521">NADP</keyword>
<evidence type="ECO:0000256" key="11">
    <source>
        <dbReference type="ARBA" id="ARBA00023268"/>
    </source>
</evidence>
<keyword evidence="12" id="KW-0378">Hydrolase</keyword>
<dbReference type="Proteomes" id="UP000029736">
    <property type="component" value="Unassembled WGS sequence"/>
</dbReference>
<dbReference type="InterPro" id="IPR002734">
    <property type="entry name" value="RibDG_C"/>
</dbReference>
<comment type="pathway">
    <text evidence="3 12">Cofactor biosynthesis; riboflavin biosynthesis; 5-amino-6-(D-ribitylamino)uracil from GTP: step 3/4.</text>
</comment>
<feature type="binding site" evidence="14">
    <location>
        <begin position="294"/>
        <end position="300"/>
    </location>
    <ligand>
        <name>NADP(+)</name>
        <dbReference type="ChEBI" id="CHEBI:58349"/>
    </ligand>
</feature>
<evidence type="ECO:0000256" key="10">
    <source>
        <dbReference type="ARBA" id="ARBA00023002"/>
    </source>
</evidence>
<keyword evidence="8 12" id="KW-0862">Zinc</keyword>
<keyword evidence="11" id="KW-0511">Multifunctional enzyme</keyword>
<dbReference type="InterPro" id="IPR016193">
    <property type="entry name" value="Cytidine_deaminase-like"/>
</dbReference>
<dbReference type="STRING" id="1524460.IX84_24505"/>
<dbReference type="EC" id="1.1.1.193" evidence="12"/>
<dbReference type="Gene3D" id="3.40.430.10">
    <property type="entry name" value="Dihydrofolate Reductase, subunit A"/>
    <property type="match status" value="1"/>
</dbReference>
<comment type="pathway">
    <text evidence="2 12">Cofactor biosynthesis; riboflavin biosynthesis; 5-amino-6-(D-ribitylamino)uracil from GTP: step 2/4.</text>
</comment>
<dbReference type="SUPFAM" id="SSF53597">
    <property type="entry name" value="Dihydrofolate reductase-like"/>
    <property type="match status" value="1"/>
</dbReference>
<gene>
    <name evidence="17" type="ORF">IX84_24505</name>
</gene>
<evidence type="ECO:0000256" key="12">
    <source>
        <dbReference type="PIRNR" id="PIRNR006769"/>
    </source>
</evidence>
<feature type="binding site" evidence="15">
    <location>
        <position position="52"/>
    </location>
    <ligand>
        <name>Zn(2+)</name>
        <dbReference type="ChEBI" id="CHEBI:29105"/>
        <note>catalytic</note>
    </ligand>
</feature>
<dbReference type="InterPro" id="IPR024072">
    <property type="entry name" value="DHFR-like_dom_sf"/>
</dbReference>
<protein>
    <recommendedName>
        <fullName evidence="12">Riboflavin biosynthesis protein RibD</fullName>
    </recommendedName>
    <domain>
        <recommendedName>
            <fullName evidence="12">Diaminohydroxyphosphoribosylaminopyrimidine deaminase</fullName>
            <shortName evidence="12">DRAP deaminase</shortName>
            <ecNumber evidence="12">3.5.4.26</ecNumber>
        </recommendedName>
        <alternativeName>
            <fullName evidence="12">Riboflavin-specific deaminase</fullName>
        </alternativeName>
    </domain>
    <domain>
        <recommendedName>
            <fullName evidence="12">5-amino-6-(5-phosphoribosylamino)uracil reductase</fullName>
            <ecNumber evidence="12">1.1.1.193</ecNumber>
        </recommendedName>
        <alternativeName>
            <fullName evidence="12">HTP reductase</fullName>
        </alternativeName>
    </domain>
</protein>
<feature type="binding site" evidence="14">
    <location>
        <position position="292"/>
    </location>
    <ligand>
        <name>substrate</name>
    </ligand>
</feature>
<evidence type="ECO:0000256" key="4">
    <source>
        <dbReference type="ARBA" id="ARBA00005259"/>
    </source>
</evidence>
<reference evidence="17 18" key="1">
    <citation type="journal article" date="2014" name="Int. J. Syst. Evol. Microbiol.">
        <title>Phaeodactylibacter xiamenensis gen. nov., sp. nov., a member of the family Saprospiraceae isolated from the marine alga Phaeodactylum tricornutum.</title>
        <authorList>
            <person name="Chen Z.Jr."/>
            <person name="Lei X."/>
            <person name="Lai Q."/>
            <person name="Li Y."/>
            <person name="Zhang B."/>
            <person name="Zhang J."/>
            <person name="Zhang H."/>
            <person name="Yang L."/>
            <person name="Zheng W."/>
            <person name="Tian Y."/>
            <person name="Yu Z."/>
            <person name="Xu H.Jr."/>
            <person name="Zheng T."/>
        </authorList>
    </citation>
    <scope>NUCLEOTIDE SEQUENCE [LARGE SCALE GENOMIC DNA]</scope>
    <source>
        <strain evidence="17 18">KD52</strain>
    </source>
</reference>
<evidence type="ECO:0000256" key="14">
    <source>
        <dbReference type="PIRSR" id="PIRSR006769-2"/>
    </source>
</evidence>
<dbReference type="Pfam" id="PF00383">
    <property type="entry name" value="dCMP_cyt_deam_1"/>
    <property type="match status" value="1"/>
</dbReference>
<proteinExistence type="inferred from homology"/>
<feature type="domain" description="CMP/dCMP-type deaminase" evidence="16">
    <location>
        <begin position="3"/>
        <end position="129"/>
    </location>
</feature>
<keyword evidence="18" id="KW-1185">Reference proteome</keyword>
<accession>A0A098S148</accession>
<dbReference type="Pfam" id="PF01872">
    <property type="entry name" value="RibD_C"/>
    <property type="match status" value="1"/>
</dbReference>
<organism evidence="17 18">
    <name type="scientific">Phaeodactylibacter xiamenensis</name>
    <dbReference type="NCBI Taxonomy" id="1524460"/>
    <lineage>
        <taxon>Bacteria</taxon>
        <taxon>Pseudomonadati</taxon>
        <taxon>Bacteroidota</taxon>
        <taxon>Saprospiria</taxon>
        <taxon>Saprospirales</taxon>
        <taxon>Haliscomenobacteraceae</taxon>
        <taxon>Phaeodactylibacter</taxon>
    </lineage>
</organism>
<dbReference type="PIRSF" id="PIRSF006769">
    <property type="entry name" value="RibD"/>
    <property type="match status" value="1"/>
</dbReference>
<name>A0A098S148_9BACT</name>
<dbReference type="NCBIfam" id="TIGR00326">
    <property type="entry name" value="eubact_ribD"/>
    <property type="match status" value="1"/>
</dbReference>
<comment type="caution">
    <text evidence="17">The sequence shown here is derived from an EMBL/GenBank/DDBJ whole genome shotgun (WGS) entry which is preliminary data.</text>
</comment>
<comment type="similarity">
    <text evidence="4 12">In the N-terminal section; belongs to the cytidine and deoxycytidylate deaminase family.</text>
</comment>
<evidence type="ECO:0000313" key="18">
    <source>
        <dbReference type="Proteomes" id="UP000029736"/>
    </source>
</evidence>
<dbReference type="RefSeq" id="WP_044226570.1">
    <property type="nucleotide sequence ID" value="NZ_JBKAGJ010000002.1"/>
</dbReference>
<evidence type="ECO:0000256" key="6">
    <source>
        <dbReference type="ARBA" id="ARBA00022619"/>
    </source>
</evidence>
<evidence type="ECO:0000259" key="16">
    <source>
        <dbReference type="PROSITE" id="PS51747"/>
    </source>
</evidence>
<evidence type="ECO:0000256" key="2">
    <source>
        <dbReference type="ARBA" id="ARBA00004882"/>
    </source>
</evidence>
<keyword evidence="10 12" id="KW-0560">Oxidoreductase</keyword>